<feature type="compositionally biased region" description="Polar residues" evidence="1">
    <location>
        <begin position="105"/>
        <end position="122"/>
    </location>
</feature>
<proteinExistence type="predicted"/>
<feature type="compositionally biased region" description="Polar residues" evidence="1">
    <location>
        <begin position="66"/>
        <end position="77"/>
    </location>
</feature>
<dbReference type="AlphaFoldDB" id="A0AAN9WBP3"/>
<protein>
    <submittedName>
        <fullName evidence="2">Uncharacterized protein</fullName>
    </submittedName>
</protein>
<comment type="caution">
    <text evidence="2">The sequence shown here is derived from an EMBL/GenBank/DDBJ whole genome shotgun (WGS) entry which is preliminary data.</text>
</comment>
<name>A0AAN9WBP3_9ORTH</name>
<organism evidence="2 3">
    <name type="scientific">Gryllus longicercus</name>
    <dbReference type="NCBI Taxonomy" id="2509291"/>
    <lineage>
        <taxon>Eukaryota</taxon>
        <taxon>Metazoa</taxon>
        <taxon>Ecdysozoa</taxon>
        <taxon>Arthropoda</taxon>
        <taxon>Hexapoda</taxon>
        <taxon>Insecta</taxon>
        <taxon>Pterygota</taxon>
        <taxon>Neoptera</taxon>
        <taxon>Polyneoptera</taxon>
        <taxon>Orthoptera</taxon>
        <taxon>Ensifera</taxon>
        <taxon>Gryllidea</taxon>
        <taxon>Grylloidea</taxon>
        <taxon>Gryllidae</taxon>
        <taxon>Gryllinae</taxon>
        <taxon>Gryllus</taxon>
    </lineage>
</organism>
<sequence length="122" mass="13112">MEDIANGCITSTEQEGNPIAELGAAVDSCGSNGNVPTEKEEEVDGEEEQKEEEEERDEIGEEKVTSGMNESMTQSVMSLEEISSKVVVCKEPSTSVNLPVLEEVSPNNNQQPLPTENGVSQP</sequence>
<dbReference type="Proteomes" id="UP001378592">
    <property type="component" value="Unassembled WGS sequence"/>
</dbReference>
<feature type="compositionally biased region" description="Acidic residues" evidence="1">
    <location>
        <begin position="39"/>
        <end position="60"/>
    </location>
</feature>
<reference evidence="2 3" key="1">
    <citation type="submission" date="2024-03" db="EMBL/GenBank/DDBJ databases">
        <title>The genome assembly and annotation of the cricket Gryllus longicercus Weissman &amp; Gray.</title>
        <authorList>
            <person name="Szrajer S."/>
            <person name="Gray D."/>
            <person name="Ylla G."/>
        </authorList>
    </citation>
    <scope>NUCLEOTIDE SEQUENCE [LARGE SCALE GENOMIC DNA]</scope>
    <source>
        <strain evidence="2">DAG 2021-001</strain>
        <tissue evidence="2">Whole body minus gut</tissue>
    </source>
</reference>
<feature type="region of interest" description="Disordered" evidence="1">
    <location>
        <begin position="96"/>
        <end position="122"/>
    </location>
</feature>
<evidence type="ECO:0000313" key="2">
    <source>
        <dbReference type="EMBL" id="KAK7873557.1"/>
    </source>
</evidence>
<feature type="region of interest" description="Disordered" evidence="1">
    <location>
        <begin position="24"/>
        <end position="77"/>
    </location>
</feature>
<evidence type="ECO:0000256" key="1">
    <source>
        <dbReference type="SAM" id="MobiDB-lite"/>
    </source>
</evidence>
<dbReference type="EMBL" id="JAZDUA010000012">
    <property type="protein sequence ID" value="KAK7873557.1"/>
    <property type="molecule type" value="Genomic_DNA"/>
</dbReference>
<evidence type="ECO:0000313" key="3">
    <source>
        <dbReference type="Proteomes" id="UP001378592"/>
    </source>
</evidence>
<keyword evidence="3" id="KW-1185">Reference proteome</keyword>
<gene>
    <name evidence="2" type="ORF">R5R35_008799</name>
</gene>
<accession>A0AAN9WBP3</accession>